<dbReference type="Proteomes" id="UP000823485">
    <property type="component" value="Unassembled WGS sequence"/>
</dbReference>
<dbReference type="Pfam" id="PF00015">
    <property type="entry name" value="MCPsignal"/>
    <property type="match status" value="1"/>
</dbReference>
<dbReference type="PRINTS" id="PR00260">
    <property type="entry name" value="CHEMTRNSDUCR"/>
</dbReference>
<dbReference type="RefSeq" id="WP_205179134.1">
    <property type="nucleotide sequence ID" value="NZ_JAFBFH010000010.1"/>
</dbReference>
<dbReference type="PROSITE" id="PS50885">
    <property type="entry name" value="HAMP"/>
    <property type="match status" value="1"/>
</dbReference>
<evidence type="ECO:0000256" key="4">
    <source>
        <dbReference type="ARBA" id="ARBA00023224"/>
    </source>
</evidence>
<feature type="domain" description="HAMP" evidence="9">
    <location>
        <begin position="212"/>
        <end position="264"/>
    </location>
</feature>
<keyword evidence="11" id="KW-1185">Reference proteome</keyword>
<dbReference type="Pfam" id="PF00672">
    <property type="entry name" value="HAMP"/>
    <property type="match status" value="1"/>
</dbReference>
<keyword evidence="2" id="KW-1003">Cell membrane</keyword>
<dbReference type="PROSITE" id="PS50111">
    <property type="entry name" value="CHEMOTAXIS_TRANSDUC_2"/>
    <property type="match status" value="1"/>
</dbReference>
<protein>
    <submittedName>
        <fullName evidence="10">Methyl-accepting chemotaxis protein</fullName>
    </submittedName>
</protein>
<dbReference type="CDD" id="cd11386">
    <property type="entry name" value="MCP_signal"/>
    <property type="match status" value="1"/>
</dbReference>
<keyword evidence="3 7" id="KW-0472">Membrane</keyword>
<evidence type="ECO:0000313" key="10">
    <source>
        <dbReference type="EMBL" id="MBM7714910.1"/>
    </source>
</evidence>
<proteinExistence type="inferred from homology"/>
<evidence type="ECO:0000256" key="3">
    <source>
        <dbReference type="ARBA" id="ARBA00023136"/>
    </source>
</evidence>
<evidence type="ECO:0000256" key="6">
    <source>
        <dbReference type="PROSITE-ProRule" id="PRU00284"/>
    </source>
</evidence>
<sequence length="528" mass="57826">MKLFSWFYHLKTSVKLISVFVILAVFQIGINLLGLANMGEIEKNVDDMYKERLAPAEYLSEARFLFQELRVKWRDVTITDSSDELMKDVNGLREKIEQNIQLYGQSSLTKEQEALLTKFDQAYEEYKTAYDDSIYAIIDRKEDYNQFVNGDLADSQRALVDILDQMADMDADVALEQYKHSQEMYSFTKTVTIVSSVITFLLSIGLGLFVARTISGPLNKVVGLVEKVASGDLTETVDIKTRDEIGVLSQSVNKMVSNLRTTIQHILKASENVSASAEQLSASTEEIAGTSTNQANAAQTMNELFKELSDAIQSVALNTERAAELSNETNKIAQEGGQVVHSSVEGMNVISSQMSRLEEDSNKIGEIVEVINDIADQTNLLALNAAIEAARAGEQGRGFAVVADEVRNLAERSSKATKEIADIIKNMQKNTVQSVQAVEDGVAFTEKTGEAFDHIIHMVNDTGQKVTEIAGASEEQAAQSAEVLRFIESISAATEEATASSEETASTATALADLAEELNQSAASFKIS</sequence>
<evidence type="ECO:0000259" key="8">
    <source>
        <dbReference type="PROSITE" id="PS50111"/>
    </source>
</evidence>
<comment type="caution">
    <text evidence="10">The sequence shown here is derived from an EMBL/GenBank/DDBJ whole genome shotgun (WGS) entry which is preliminary data.</text>
</comment>
<dbReference type="Gene3D" id="1.10.287.950">
    <property type="entry name" value="Methyl-accepting chemotaxis protein"/>
    <property type="match status" value="1"/>
</dbReference>
<organism evidence="10 11">
    <name type="scientific">Siminovitchia thermophila</name>
    <dbReference type="NCBI Taxonomy" id="1245522"/>
    <lineage>
        <taxon>Bacteria</taxon>
        <taxon>Bacillati</taxon>
        <taxon>Bacillota</taxon>
        <taxon>Bacilli</taxon>
        <taxon>Bacillales</taxon>
        <taxon>Bacillaceae</taxon>
        <taxon>Siminovitchia</taxon>
    </lineage>
</organism>
<dbReference type="PANTHER" id="PTHR32089:SF112">
    <property type="entry name" value="LYSOZYME-LIKE PROTEIN-RELATED"/>
    <property type="match status" value="1"/>
</dbReference>
<dbReference type="PANTHER" id="PTHR32089">
    <property type="entry name" value="METHYL-ACCEPTING CHEMOTAXIS PROTEIN MCPB"/>
    <property type="match status" value="1"/>
</dbReference>
<feature type="transmembrane region" description="Helical" evidence="7">
    <location>
        <begin position="191"/>
        <end position="211"/>
    </location>
</feature>
<dbReference type="InterPro" id="IPR004090">
    <property type="entry name" value="Chemotax_Me-accpt_rcpt"/>
</dbReference>
<dbReference type="Pfam" id="PF12729">
    <property type="entry name" value="4HB_MCP_1"/>
    <property type="match status" value="1"/>
</dbReference>
<comment type="subcellular location">
    <subcellularLocation>
        <location evidence="1">Cell membrane</location>
    </subcellularLocation>
</comment>
<evidence type="ECO:0000256" key="1">
    <source>
        <dbReference type="ARBA" id="ARBA00004236"/>
    </source>
</evidence>
<keyword evidence="7" id="KW-1133">Transmembrane helix</keyword>
<dbReference type="SMART" id="SM00283">
    <property type="entry name" value="MA"/>
    <property type="match status" value="1"/>
</dbReference>
<name>A0ABS2R5H8_9BACI</name>
<dbReference type="InterPro" id="IPR003660">
    <property type="entry name" value="HAMP_dom"/>
</dbReference>
<evidence type="ECO:0000259" key="9">
    <source>
        <dbReference type="PROSITE" id="PS50885"/>
    </source>
</evidence>
<feature type="transmembrane region" description="Helical" evidence="7">
    <location>
        <begin position="12"/>
        <end position="33"/>
    </location>
</feature>
<dbReference type="InterPro" id="IPR024478">
    <property type="entry name" value="HlyB_4HB_MCP"/>
</dbReference>
<accession>A0ABS2R5H8</accession>
<dbReference type="CDD" id="cd06225">
    <property type="entry name" value="HAMP"/>
    <property type="match status" value="1"/>
</dbReference>
<dbReference type="SMART" id="SM00304">
    <property type="entry name" value="HAMP"/>
    <property type="match status" value="1"/>
</dbReference>
<feature type="domain" description="Methyl-accepting transducer" evidence="8">
    <location>
        <begin position="269"/>
        <end position="512"/>
    </location>
</feature>
<evidence type="ECO:0000256" key="5">
    <source>
        <dbReference type="ARBA" id="ARBA00029447"/>
    </source>
</evidence>
<evidence type="ECO:0000256" key="7">
    <source>
        <dbReference type="SAM" id="Phobius"/>
    </source>
</evidence>
<dbReference type="InterPro" id="IPR004089">
    <property type="entry name" value="MCPsignal_dom"/>
</dbReference>
<gene>
    <name evidence="10" type="ORF">JOC94_001882</name>
</gene>
<dbReference type="SUPFAM" id="SSF58104">
    <property type="entry name" value="Methyl-accepting chemotaxis protein (MCP) signaling domain"/>
    <property type="match status" value="1"/>
</dbReference>
<keyword evidence="7" id="KW-0812">Transmembrane</keyword>
<evidence type="ECO:0000313" key="11">
    <source>
        <dbReference type="Proteomes" id="UP000823485"/>
    </source>
</evidence>
<reference evidence="10 11" key="1">
    <citation type="submission" date="2021-01" db="EMBL/GenBank/DDBJ databases">
        <title>Genomic Encyclopedia of Type Strains, Phase IV (KMG-IV): sequencing the most valuable type-strain genomes for metagenomic binning, comparative biology and taxonomic classification.</title>
        <authorList>
            <person name="Goeker M."/>
        </authorList>
    </citation>
    <scope>NUCLEOTIDE SEQUENCE [LARGE SCALE GENOMIC DNA]</scope>
    <source>
        <strain evidence="10 11">DSM 105453</strain>
    </source>
</reference>
<keyword evidence="4 6" id="KW-0807">Transducer</keyword>
<dbReference type="EMBL" id="JAFBFH010000010">
    <property type="protein sequence ID" value="MBM7714910.1"/>
    <property type="molecule type" value="Genomic_DNA"/>
</dbReference>
<comment type="similarity">
    <text evidence="5">Belongs to the methyl-accepting chemotaxis (MCP) protein family.</text>
</comment>
<evidence type="ECO:0000256" key="2">
    <source>
        <dbReference type="ARBA" id="ARBA00022475"/>
    </source>
</evidence>